<name>A0AAD1G2P8_SPHMI</name>
<dbReference type="PANTHER" id="PTHR39200">
    <property type="entry name" value="HYPOTHETICAL EXPORTED PROTEIN"/>
    <property type="match status" value="1"/>
</dbReference>
<dbReference type="InterPro" id="IPR021255">
    <property type="entry name" value="DUF2807"/>
</dbReference>
<dbReference type="PANTHER" id="PTHR39200:SF1">
    <property type="entry name" value="AUTO-TRANSPORTER ADHESIN HEAD GIN DOMAIN-CONTAINING PROTEIN-RELATED"/>
    <property type="match status" value="1"/>
</dbReference>
<evidence type="ECO:0000259" key="2">
    <source>
        <dbReference type="Pfam" id="PF10988"/>
    </source>
</evidence>
<dbReference type="Pfam" id="PF10988">
    <property type="entry name" value="DUF2807"/>
    <property type="match status" value="1"/>
</dbReference>
<evidence type="ECO:0000313" key="3">
    <source>
        <dbReference type="EMBL" id="BBE35891.1"/>
    </source>
</evidence>
<feature type="signal peptide" evidence="1">
    <location>
        <begin position="1"/>
        <end position="20"/>
    </location>
</feature>
<dbReference type="AlphaFoldDB" id="A0AAD1G2P8"/>
<dbReference type="Proteomes" id="UP000275727">
    <property type="component" value="Chromosome"/>
</dbReference>
<dbReference type="EMBL" id="RBWX01000009">
    <property type="protein sequence ID" value="RKS88080.1"/>
    <property type="molecule type" value="Genomic_DNA"/>
</dbReference>
<accession>A0AAD1G2P8</accession>
<dbReference type="EMBL" id="AP018711">
    <property type="protein sequence ID" value="BBE35891.1"/>
    <property type="molecule type" value="Genomic_DNA"/>
</dbReference>
<dbReference type="Gene3D" id="2.160.20.120">
    <property type="match status" value="1"/>
</dbReference>
<gene>
    <name evidence="4" type="ORF">DFR51_2727</name>
    <name evidence="3" type="ORF">SmB9_35490</name>
</gene>
<evidence type="ECO:0000256" key="1">
    <source>
        <dbReference type="SAM" id="SignalP"/>
    </source>
</evidence>
<evidence type="ECO:0000313" key="6">
    <source>
        <dbReference type="Proteomes" id="UP000276029"/>
    </source>
</evidence>
<feature type="domain" description="Putative auto-transporter adhesin head GIN" evidence="2">
    <location>
        <begin position="30"/>
        <end position="214"/>
    </location>
</feature>
<organism evidence="3 5">
    <name type="scientific">Sphingosinicella microcystinivorans</name>
    <dbReference type="NCBI Taxonomy" id="335406"/>
    <lineage>
        <taxon>Bacteria</taxon>
        <taxon>Pseudomonadati</taxon>
        <taxon>Pseudomonadota</taxon>
        <taxon>Alphaproteobacteria</taxon>
        <taxon>Sphingomonadales</taxon>
        <taxon>Sphingosinicellaceae</taxon>
        <taxon>Sphingosinicella</taxon>
    </lineage>
</organism>
<proteinExistence type="predicted"/>
<reference evidence="4 6" key="2">
    <citation type="submission" date="2018-10" db="EMBL/GenBank/DDBJ databases">
        <title>Genomic Encyclopedia of Type Strains, Phase IV (KMG-IV): sequencing the most valuable type-strain genomes for metagenomic binning, comparative biology and taxonomic classification.</title>
        <authorList>
            <person name="Goeker M."/>
        </authorList>
    </citation>
    <scope>NUCLEOTIDE SEQUENCE [LARGE SCALE GENOMIC DNA]</scope>
    <source>
        <strain evidence="4 6">DSM 19791</strain>
    </source>
</reference>
<keyword evidence="6" id="KW-1185">Reference proteome</keyword>
<keyword evidence="1" id="KW-0732">Signal</keyword>
<evidence type="ECO:0000313" key="5">
    <source>
        <dbReference type="Proteomes" id="UP000275727"/>
    </source>
</evidence>
<dbReference type="Proteomes" id="UP000276029">
    <property type="component" value="Unassembled WGS sequence"/>
</dbReference>
<protein>
    <submittedName>
        <fullName evidence="4">Autotransporter adhesin-like protein</fullName>
    </submittedName>
    <submittedName>
        <fullName evidence="3">DUF2807 domain-containing protein</fullName>
    </submittedName>
</protein>
<evidence type="ECO:0000313" key="4">
    <source>
        <dbReference type="EMBL" id="RKS88080.1"/>
    </source>
</evidence>
<dbReference type="RefSeq" id="WP_121052017.1">
    <property type="nucleotide sequence ID" value="NZ_AP018711.1"/>
</dbReference>
<reference evidence="3 5" key="1">
    <citation type="submission" date="2018-06" db="EMBL/GenBank/DDBJ databases">
        <title>Complete Genome Sequence of the Microcystin-Degrading Bacterium Sphingosinicella microcystinivorans Strain B-9.</title>
        <authorList>
            <person name="Jin H."/>
            <person name="Nishizawa T."/>
            <person name="Guo Y."/>
            <person name="Nishizawa A."/>
            <person name="Park H."/>
            <person name="Kato H."/>
            <person name="Tsuji K."/>
            <person name="Harada K."/>
        </authorList>
    </citation>
    <scope>NUCLEOTIDE SEQUENCE [LARGE SCALE GENOMIC DNA]</scope>
    <source>
        <strain evidence="3 5">B9</strain>
    </source>
</reference>
<dbReference type="KEGG" id="smic:SmB9_35490"/>
<feature type="chain" id="PRO_5041974129" evidence="1">
    <location>
        <begin position="21"/>
        <end position="230"/>
    </location>
</feature>
<sequence>MKRALLVALPFLVLATPTFAAEQKYTVTGFEGISVSVPHKVIVATGKAPSVRAVGDQKSIDRLEVEVASGTLRIREKKTDTWFSWKDGEVLTIYVTTHTLGNARLAGSGDVAIDRMKGQDVKLSLAGSGDLNVGVIAADRLDVSLAGSGDMAMTGTCGAAEISIAGSGNIDAPGLKCQSLTGKIAGSGDITTDVVKHAKLSIAGSGDIKILGKPQCEVKTLGSGKVSCGA</sequence>